<sequence length="304" mass="33469">MDNFILIAVCILAGMAMQKAKILPADAHKGINIWLLYLALPAVSLKYIPTIKWSLTMLFPMASTVIVWAGSTLLTALYVRRRRYGQRSRSTLELASGYSNTSFIGFPLIIAYFGEQYLSIAIICDQVMFIVLSTVGIFSAIKGDRKSGAKVEVKMILKKLFTFPPFIGCLSALILPHFINLSPMEPLFTKLAGTVAPLALFSIGMQLKFNGWEKQRGQLSMVLLYKLILAPLLVLGAAIITGVWGDVAKISIFEAAMPTFITASVVAEQFNLNFRLVNLVIGIGILLSLLSTFLWANLLQHVYG</sequence>
<keyword evidence="5 8" id="KW-0812">Transmembrane</keyword>
<evidence type="ECO:0000313" key="11">
    <source>
        <dbReference type="Proteomes" id="UP000183788"/>
    </source>
</evidence>
<evidence type="ECO:0000256" key="8">
    <source>
        <dbReference type="SAM" id="Phobius"/>
    </source>
</evidence>
<dbReference type="RefSeq" id="WP_072363649.1">
    <property type="nucleotide sequence ID" value="NZ_CP139972.1"/>
</dbReference>
<feature type="transmembrane region" description="Helical" evidence="8">
    <location>
        <begin position="161"/>
        <end position="179"/>
    </location>
</feature>
<keyword evidence="7 8" id="KW-0472">Membrane</keyword>
<feature type="transmembrane region" description="Helical" evidence="8">
    <location>
        <begin position="120"/>
        <end position="141"/>
    </location>
</feature>
<evidence type="ECO:0000256" key="2">
    <source>
        <dbReference type="ARBA" id="ARBA00010145"/>
    </source>
</evidence>
<accession>A0A1K1S3Y2</accession>
<evidence type="ECO:0000256" key="1">
    <source>
        <dbReference type="ARBA" id="ARBA00004651"/>
    </source>
</evidence>
<protein>
    <submittedName>
        <fullName evidence="10">AEC family transporter</fullName>
    </submittedName>
</protein>
<dbReference type="OrthoDB" id="9786183at2"/>
<name>A0A1K1S3Y2_9BACT</name>
<dbReference type="EMBL" id="CP140154">
    <property type="protein sequence ID" value="WQG90595.1"/>
    <property type="molecule type" value="Genomic_DNA"/>
</dbReference>
<dbReference type="GO" id="GO:0055085">
    <property type="term" value="P:transmembrane transport"/>
    <property type="evidence" value="ECO:0007669"/>
    <property type="project" value="InterPro"/>
</dbReference>
<feature type="transmembrane region" description="Helical" evidence="8">
    <location>
        <begin position="223"/>
        <end position="244"/>
    </location>
</feature>
<dbReference type="InterPro" id="IPR004776">
    <property type="entry name" value="Mem_transp_PIN-like"/>
</dbReference>
<dbReference type="GO" id="GO:0005886">
    <property type="term" value="C:plasma membrane"/>
    <property type="evidence" value="ECO:0007669"/>
    <property type="project" value="UniProtKB-SubCell"/>
</dbReference>
<comment type="similarity">
    <text evidence="2">Belongs to the auxin efflux carrier (TC 2.A.69) family.</text>
</comment>
<organism evidence="9 11">
    <name type="scientific">Chitinophaga sancti</name>
    <dbReference type="NCBI Taxonomy" id="1004"/>
    <lineage>
        <taxon>Bacteria</taxon>
        <taxon>Pseudomonadati</taxon>
        <taxon>Bacteroidota</taxon>
        <taxon>Chitinophagia</taxon>
        <taxon>Chitinophagales</taxon>
        <taxon>Chitinophagaceae</taxon>
        <taxon>Chitinophaga</taxon>
    </lineage>
</organism>
<dbReference type="InterPro" id="IPR038770">
    <property type="entry name" value="Na+/solute_symporter_sf"/>
</dbReference>
<dbReference type="AlphaFoldDB" id="A0A1K1S3Y2"/>
<comment type="subcellular location">
    <subcellularLocation>
        <location evidence="1">Cell membrane</location>
        <topology evidence="1">Multi-pass membrane protein</topology>
    </subcellularLocation>
</comment>
<evidence type="ECO:0000256" key="3">
    <source>
        <dbReference type="ARBA" id="ARBA00022448"/>
    </source>
</evidence>
<gene>
    <name evidence="9" type="ORF">SAMN05661012_04680</name>
    <name evidence="10" type="ORF">SR876_03740</name>
</gene>
<evidence type="ECO:0000313" key="9">
    <source>
        <dbReference type="EMBL" id="SFW78890.1"/>
    </source>
</evidence>
<dbReference type="PANTHER" id="PTHR36838:SF1">
    <property type="entry name" value="SLR1864 PROTEIN"/>
    <property type="match status" value="1"/>
</dbReference>
<evidence type="ECO:0000256" key="7">
    <source>
        <dbReference type="ARBA" id="ARBA00023136"/>
    </source>
</evidence>
<feature type="transmembrane region" description="Helical" evidence="8">
    <location>
        <begin position="191"/>
        <end position="211"/>
    </location>
</feature>
<feature type="transmembrane region" description="Helical" evidence="8">
    <location>
        <begin position="91"/>
        <end position="114"/>
    </location>
</feature>
<feature type="transmembrane region" description="Helical" evidence="8">
    <location>
        <begin position="250"/>
        <end position="267"/>
    </location>
</feature>
<feature type="transmembrane region" description="Helical" evidence="8">
    <location>
        <begin position="51"/>
        <end position="79"/>
    </location>
</feature>
<dbReference type="STRING" id="1004.SAMN05661012_04680"/>
<evidence type="ECO:0000256" key="5">
    <source>
        <dbReference type="ARBA" id="ARBA00022692"/>
    </source>
</evidence>
<feature type="transmembrane region" description="Helical" evidence="8">
    <location>
        <begin position="279"/>
        <end position="298"/>
    </location>
</feature>
<keyword evidence="3" id="KW-0813">Transport</keyword>
<proteinExistence type="inferred from homology"/>
<evidence type="ECO:0000313" key="10">
    <source>
        <dbReference type="EMBL" id="WQG90595.1"/>
    </source>
</evidence>
<dbReference type="Proteomes" id="UP001326715">
    <property type="component" value="Chromosome"/>
</dbReference>
<dbReference type="EMBL" id="FPIZ01000017">
    <property type="protein sequence ID" value="SFW78890.1"/>
    <property type="molecule type" value="Genomic_DNA"/>
</dbReference>
<reference evidence="9 11" key="1">
    <citation type="submission" date="2016-11" db="EMBL/GenBank/DDBJ databases">
        <authorList>
            <person name="Jaros S."/>
            <person name="Januszkiewicz K."/>
            <person name="Wedrychowicz H."/>
        </authorList>
    </citation>
    <scope>NUCLEOTIDE SEQUENCE [LARGE SCALE GENOMIC DNA]</scope>
    <source>
        <strain evidence="9 11">DSM 784</strain>
    </source>
</reference>
<keyword evidence="6 8" id="KW-1133">Transmembrane helix</keyword>
<dbReference type="Gene3D" id="1.20.1530.20">
    <property type="match status" value="1"/>
</dbReference>
<keyword evidence="4" id="KW-1003">Cell membrane</keyword>
<evidence type="ECO:0000256" key="4">
    <source>
        <dbReference type="ARBA" id="ARBA00022475"/>
    </source>
</evidence>
<reference evidence="10 12" key="2">
    <citation type="submission" date="2023-11" db="EMBL/GenBank/DDBJ databases">
        <title>MicrobeMod: A computational toolkit for identifying prokaryotic methylation and restriction-modification with nanopore sequencing.</title>
        <authorList>
            <person name="Crits-Christoph A."/>
            <person name="Kang S.C."/>
            <person name="Lee H."/>
            <person name="Ostrov N."/>
        </authorList>
    </citation>
    <scope>NUCLEOTIDE SEQUENCE [LARGE SCALE GENOMIC DNA]</scope>
    <source>
        <strain evidence="10 12">ATCC 23090</strain>
    </source>
</reference>
<evidence type="ECO:0000313" key="12">
    <source>
        <dbReference type="Proteomes" id="UP001326715"/>
    </source>
</evidence>
<keyword evidence="12" id="KW-1185">Reference proteome</keyword>
<dbReference type="Pfam" id="PF03547">
    <property type="entry name" value="Mem_trans"/>
    <property type="match status" value="1"/>
</dbReference>
<evidence type="ECO:0000256" key="6">
    <source>
        <dbReference type="ARBA" id="ARBA00022989"/>
    </source>
</evidence>
<dbReference type="PANTHER" id="PTHR36838">
    <property type="entry name" value="AUXIN EFFLUX CARRIER FAMILY PROTEIN"/>
    <property type="match status" value="1"/>
</dbReference>
<dbReference type="Proteomes" id="UP000183788">
    <property type="component" value="Unassembled WGS sequence"/>
</dbReference>